<evidence type="ECO:0000256" key="2">
    <source>
        <dbReference type="ARBA" id="ARBA00023242"/>
    </source>
</evidence>
<accession>A0AAE0TP48</accession>
<name>A0AAE0TP48_9PEZI</name>
<dbReference type="PANTHER" id="PTHR15074:SF0">
    <property type="entry name" value="METHYL-CPG-BINDING DOMAIN PROTEIN 4-LIKE PROTEIN"/>
    <property type="match status" value="1"/>
</dbReference>
<dbReference type="PANTHER" id="PTHR15074">
    <property type="entry name" value="METHYL-CPG-BINDING PROTEIN"/>
    <property type="match status" value="1"/>
</dbReference>
<dbReference type="AlphaFoldDB" id="A0AAE0TP48"/>
<dbReference type="GO" id="GO:0006285">
    <property type="term" value="P:base-excision repair, AP site formation"/>
    <property type="evidence" value="ECO:0007669"/>
    <property type="project" value="UniProtKB-ARBA"/>
</dbReference>
<protein>
    <recommendedName>
        <fullName evidence="3">HhH-GPD domain-containing protein</fullName>
    </recommendedName>
</protein>
<dbReference type="Gene3D" id="1.10.340.30">
    <property type="entry name" value="Hypothetical protein, domain 2"/>
    <property type="match status" value="1"/>
</dbReference>
<dbReference type="InterPro" id="IPR011257">
    <property type="entry name" value="DNA_glycosylase"/>
</dbReference>
<dbReference type="EMBL" id="JAUTXT010000113">
    <property type="protein sequence ID" value="KAK3669147.1"/>
    <property type="molecule type" value="Genomic_DNA"/>
</dbReference>
<comment type="subcellular location">
    <subcellularLocation>
        <location evidence="1">Nucleus</location>
    </subcellularLocation>
</comment>
<dbReference type="GO" id="GO:0003824">
    <property type="term" value="F:catalytic activity"/>
    <property type="evidence" value="ECO:0007669"/>
    <property type="project" value="InterPro"/>
</dbReference>
<feature type="domain" description="HhH-GPD" evidence="3">
    <location>
        <begin position="85"/>
        <end position="145"/>
    </location>
</feature>
<dbReference type="SUPFAM" id="SSF48150">
    <property type="entry name" value="DNA-glycosylase"/>
    <property type="match status" value="1"/>
</dbReference>
<sequence>MTGDLVSSEVAKMPRRSERISQKAVSMGIRSANPGVRRKSNSTARSHIASRKGLSTRPFPPIHVEHFGIIQSLLCYEPFWLLVAVTLLNKTPGQSARPIFWRIKDRYQDPPSLAAADQDELSQMIRTLGLQTQRSNRIIKLATTWTRSPPRKGVRYRTRNYPLQGQGKELDVQVETDAVECAGALEIGHLAGCGPYAWDSWRIFCRDILRGVADDYNGLHALPEFVPEWKRVRPLDKELQACLRWMWLREGWIWTPGTDSKRRVTEQEMESAVQGGSFAHEL</sequence>
<dbReference type="Pfam" id="PF00730">
    <property type="entry name" value="HhH-GPD"/>
    <property type="match status" value="1"/>
</dbReference>
<keyword evidence="5" id="KW-1185">Reference proteome</keyword>
<evidence type="ECO:0000313" key="5">
    <source>
        <dbReference type="Proteomes" id="UP001274830"/>
    </source>
</evidence>
<dbReference type="Proteomes" id="UP001274830">
    <property type="component" value="Unassembled WGS sequence"/>
</dbReference>
<dbReference type="GO" id="GO:0003677">
    <property type="term" value="F:DNA binding"/>
    <property type="evidence" value="ECO:0007669"/>
    <property type="project" value="InterPro"/>
</dbReference>
<reference evidence="4" key="1">
    <citation type="submission" date="2023-07" db="EMBL/GenBank/DDBJ databases">
        <title>Black Yeasts Isolated from many extreme environments.</title>
        <authorList>
            <person name="Coleine C."/>
            <person name="Stajich J.E."/>
            <person name="Selbmann L."/>
        </authorList>
    </citation>
    <scope>NUCLEOTIDE SEQUENCE</scope>
    <source>
        <strain evidence="4">CCFEE 5485</strain>
    </source>
</reference>
<dbReference type="InterPro" id="IPR045138">
    <property type="entry name" value="MeCP2/MBD4"/>
</dbReference>
<evidence type="ECO:0000313" key="4">
    <source>
        <dbReference type="EMBL" id="KAK3669147.1"/>
    </source>
</evidence>
<evidence type="ECO:0000259" key="3">
    <source>
        <dbReference type="Pfam" id="PF00730"/>
    </source>
</evidence>
<dbReference type="GO" id="GO:0005634">
    <property type="term" value="C:nucleus"/>
    <property type="evidence" value="ECO:0007669"/>
    <property type="project" value="UniProtKB-SubCell"/>
</dbReference>
<organism evidence="4 5">
    <name type="scientific">Recurvomyces mirabilis</name>
    <dbReference type="NCBI Taxonomy" id="574656"/>
    <lineage>
        <taxon>Eukaryota</taxon>
        <taxon>Fungi</taxon>
        <taxon>Dikarya</taxon>
        <taxon>Ascomycota</taxon>
        <taxon>Pezizomycotina</taxon>
        <taxon>Dothideomycetes</taxon>
        <taxon>Dothideomycetidae</taxon>
        <taxon>Mycosphaerellales</taxon>
        <taxon>Teratosphaeriaceae</taxon>
        <taxon>Recurvomyces</taxon>
    </lineage>
</organism>
<proteinExistence type="predicted"/>
<dbReference type="InterPro" id="IPR003265">
    <property type="entry name" value="HhH-GPD_domain"/>
</dbReference>
<comment type="caution">
    <text evidence="4">The sequence shown here is derived from an EMBL/GenBank/DDBJ whole genome shotgun (WGS) entry which is preliminary data.</text>
</comment>
<keyword evidence="2" id="KW-0539">Nucleus</keyword>
<gene>
    <name evidence="4" type="ORF">LTR78_010973</name>
</gene>
<evidence type="ECO:0000256" key="1">
    <source>
        <dbReference type="ARBA" id="ARBA00004123"/>
    </source>
</evidence>